<comment type="catalytic activity">
    <reaction evidence="6">
        <text>L,L-cystathionine + H2O = L-homocysteine + pyruvate + NH4(+)</text>
        <dbReference type="Rhea" id="RHEA:13965"/>
        <dbReference type="ChEBI" id="CHEBI:15361"/>
        <dbReference type="ChEBI" id="CHEBI:15377"/>
        <dbReference type="ChEBI" id="CHEBI:28938"/>
        <dbReference type="ChEBI" id="CHEBI:58161"/>
        <dbReference type="ChEBI" id="CHEBI:58199"/>
    </reaction>
</comment>
<evidence type="ECO:0000256" key="7">
    <source>
        <dbReference type="ARBA" id="ARBA00047625"/>
    </source>
</evidence>
<dbReference type="GO" id="GO:0047804">
    <property type="term" value="F:cysteine-S-conjugate beta-lyase activity"/>
    <property type="evidence" value="ECO:0007669"/>
    <property type="project" value="UniProtKB-EC"/>
</dbReference>
<keyword evidence="3 8" id="KW-0663">Pyridoxal phosphate</keyword>
<organism evidence="10 11">
    <name type="scientific">Rhizobium rhizoryzae</name>
    <dbReference type="NCBI Taxonomy" id="451876"/>
    <lineage>
        <taxon>Bacteria</taxon>
        <taxon>Pseudomonadati</taxon>
        <taxon>Pseudomonadota</taxon>
        <taxon>Alphaproteobacteria</taxon>
        <taxon>Hyphomicrobiales</taxon>
        <taxon>Rhizobiaceae</taxon>
        <taxon>Rhizobium/Agrobacterium group</taxon>
        <taxon>Rhizobium</taxon>
    </lineage>
</organism>
<protein>
    <submittedName>
        <fullName evidence="10">Cystathionine beta-lyase</fullName>
        <ecNumber evidence="10">4.4.1.8</ecNumber>
    </submittedName>
</protein>
<accession>A0A7W6LJQ4</accession>
<comment type="catalytic activity">
    <reaction evidence="7">
        <text>an S-substituted L-cysteine + H2O = a thiol + pyruvate + NH4(+)</text>
        <dbReference type="Rhea" id="RHEA:18121"/>
        <dbReference type="ChEBI" id="CHEBI:15361"/>
        <dbReference type="ChEBI" id="CHEBI:15377"/>
        <dbReference type="ChEBI" id="CHEBI:28938"/>
        <dbReference type="ChEBI" id="CHEBI:29256"/>
        <dbReference type="ChEBI" id="CHEBI:58717"/>
        <dbReference type="EC" id="4.4.1.13"/>
    </reaction>
</comment>
<dbReference type="FunFam" id="3.40.640.10:FF:000046">
    <property type="entry name" value="Cystathionine gamma-lyase"/>
    <property type="match status" value="1"/>
</dbReference>
<dbReference type="Gene3D" id="3.40.640.10">
    <property type="entry name" value="Type I PLP-dependent aspartate aminotransferase-like (Major domain)"/>
    <property type="match status" value="1"/>
</dbReference>
<dbReference type="Proteomes" id="UP000519897">
    <property type="component" value="Unassembled WGS sequence"/>
</dbReference>
<keyword evidence="4 10" id="KW-0456">Lyase</keyword>
<dbReference type="PIRSF" id="PIRSF001434">
    <property type="entry name" value="CGS"/>
    <property type="match status" value="1"/>
</dbReference>
<dbReference type="GO" id="GO:0019450">
    <property type="term" value="P:L-cysteine catabolic process to pyruvate"/>
    <property type="evidence" value="ECO:0007669"/>
    <property type="project" value="TreeGrafter"/>
</dbReference>
<evidence type="ECO:0000313" key="11">
    <source>
        <dbReference type="Proteomes" id="UP000519897"/>
    </source>
</evidence>
<sequence length="398" mass="43107">MKDFTQCVVTPDVNVDGFEALGVATHRASTIVFKNAEAYATRGQRGHDGYTYGLYGTPTTRTLEAKLTALEQGLRTFLVPSGQAANAIAALPFLKSGDKILIADTAYPPMRDFANQDLARFGVEVAYYDPVSIEDLTTKIDDRTKLVWCESPGSTTMEIQDLPAIADVAHRHGALVGCDNTWATPLNYKPLALGADIVTEALTKYVSGHSDLLMGSITVRSDDLITPIRATLGRFGIGVSPDDASLVLRGMETLGIRLKHAADVALVLIEWIERHPLVERVLFPTLPGTQGHEIWKRDFLGTSGVFSVVLVSDAVPHAAAALDVLKTIAIGASWGGTRSLIAPMPVRQNRTATEWKQDDLVLRISVGLEDPADLQADMEAFFAEILRRTGQAKLVRAS</sequence>
<dbReference type="InterPro" id="IPR015424">
    <property type="entry name" value="PyrdxlP-dep_Trfase"/>
</dbReference>
<dbReference type="InterPro" id="IPR015421">
    <property type="entry name" value="PyrdxlP-dep_Trfase_major"/>
</dbReference>
<comment type="caution">
    <text evidence="10">The sequence shown here is derived from an EMBL/GenBank/DDBJ whole genome shotgun (WGS) entry which is preliminary data.</text>
</comment>
<dbReference type="SUPFAM" id="SSF53383">
    <property type="entry name" value="PLP-dependent transferases"/>
    <property type="match status" value="1"/>
</dbReference>
<comment type="pathway">
    <text evidence="5">Amino-acid biosynthesis; L-methionine biosynthesis via de novo pathway; L-homocysteine from L-cystathionine: step 1/1.</text>
</comment>
<evidence type="ECO:0000256" key="6">
    <source>
        <dbReference type="ARBA" id="ARBA00047517"/>
    </source>
</evidence>
<dbReference type="PROSITE" id="PS00868">
    <property type="entry name" value="CYS_MET_METAB_PP"/>
    <property type="match status" value="1"/>
</dbReference>
<dbReference type="PANTHER" id="PTHR43500:SF1">
    <property type="entry name" value="CYSTATHIONINE BETA-LYASE-RELATED"/>
    <property type="match status" value="1"/>
</dbReference>
<dbReference type="PANTHER" id="PTHR43500">
    <property type="entry name" value="CYSTATHIONINE BETA-LYASE-RELATED"/>
    <property type="match status" value="1"/>
</dbReference>
<evidence type="ECO:0000256" key="1">
    <source>
        <dbReference type="ARBA" id="ARBA00001933"/>
    </source>
</evidence>
<dbReference type="InterPro" id="IPR015422">
    <property type="entry name" value="PyrdxlP-dep_Trfase_small"/>
</dbReference>
<gene>
    <name evidence="10" type="ORF">GGQ72_004174</name>
</gene>
<name>A0A7W6LJQ4_9HYPH</name>
<dbReference type="RefSeq" id="WP_062553319.1">
    <property type="nucleotide sequence ID" value="NZ_CP049249.1"/>
</dbReference>
<dbReference type="InterPro" id="IPR006233">
    <property type="entry name" value="Cys_b_lyase_bac"/>
</dbReference>
<evidence type="ECO:0000256" key="3">
    <source>
        <dbReference type="ARBA" id="ARBA00022898"/>
    </source>
</evidence>
<evidence type="ECO:0000256" key="4">
    <source>
        <dbReference type="ARBA" id="ARBA00023239"/>
    </source>
</evidence>
<keyword evidence="11" id="KW-1185">Reference proteome</keyword>
<comment type="cofactor">
    <cofactor evidence="1 9">
        <name>pyridoxal 5'-phosphate</name>
        <dbReference type="ChEBI" id="CHEBI:597326"/>
    </cofactor>
</comment>
<dbReference type="Pfam" id="PF01053">
    <property type="entry name" value="Cys_Met_Meta_PP"/>
    <property type="match status" value="1"/>
</dbReference>
<dbReference type="EMBL" id="JACIEC010000009">
    <property type="protein sequence ID" value="MBB4145609.1"/>
    <property type="molecule type" value="Genomic_DNA"/>
</dbReference>
<proteinExistence type="inferred from homology"/>
<evidence type="ECO:0000313" key="10">
    <source>
        <dbReference type="EMBL" id="MBB4145609.1"/>
    </source>
</evidence>
<feature type="modified residue" description="N6-(pyridoxal phosphate)lysine" evidence="8">
    <location>
        <position position="204"/>
    </location>
</feature>
<reference evidence="10 11" key="1">
    <citation type="submission" date="2020-08" db="EMBL/GenBank/DDBJ databases">
        <title>Genomic Encyclopedia of Type Strains, Phase IV (KMG-IV): sequencing the most valuable type-strain genomes for metagenomic binning, comparative biology and taxonomic classification.</title>
        <authorList>
            <person name="Goeker M."/>
        </authorList>
    </citation>
    <scope>NUCLEOTIDE SEQUENCE [LARGE SCALE GENOMIC DNA]</scope>
    <source>
        <strain evidence="10 11">DSM 29514</strain>
    </source>
</reference>
<dbReference type="AlphaFoldDB" id="A0A7W6LJQ4"/>
<dbReference type="InterPro" id="IPR054542">
    <property type="entry name" value="Cys_met_metab_PP"/>
</dbReference>
<dbReference type="EC" id="4.4.1.8" evidence="10"/>
<evidence type="ECO:0000256" key="9">
    <source>
        <dbReference type="RuleBase" id="RU362118"/>
    </source>
</evidence>
<evidence type="ECO:0000256" key="5">
    <source>
        <dbReference type="ARBA" id="ARBA00046315"/>
    </source>
</evidence>
<evidence type="ECO:0000256" key="2">
    <source>
        <dbReference type="ARBA" id="ARBA00009077"/>
    </source>
</evidence>
<comment type="similarity">
    <text evidence="2 9">Belongs to the trans-sulfuration enzymes family.</text>
</comment>
<dbReference type="InterPro" id="IPR000277">
    <property type="entry name" value="Cys/Met-Metab_PyrdxlP-dep_enz"/>
</dbReference>
<dbReference type="Gene3D" id="3.90.1150.10">
    <property type="entry name" value="Aspartate Aminotransferase, domain 1"/>
    <property type="match status" value="1"/>
</dbReference>
<evidence type="ECO:0000256" key="8">
    <source>
        <dbReference type="PIRSR" id="PIRSR001434-2"/>
    </source>
</evidence>
<dbReference type="GO" id="GO:0030170">
    <property type="term" value="F:pyridoxal phosphate binding"/>
    <property type="evidence" value="ECO:0007669"/>
    <property type="project" value="InterPro"/>
</dbReference>
<dbReference type="GO" id="GO:0019346">
    <property type="term" value="P:transsulfuration"/>
    <property type="evidence" value="ECO:0007669"/>
    <property type="project" value="InterPro"/>
</dbReference>